<name>A0AAV3MAF7_9GAMM</name>
<dbReference type="InterPro" id="IPR008966">
    <property type="entry name" value="Adhesion_dom_sf"/>
</dbReference>
<evidence type="ECO:0000256" key="4">
    <source>
        <dbReference type="SAM" id="SignalP"/>
    </source>
</evidence>
<proteinExistence type="inferred from homology"/>
<evidence type="ECO:0000256" key="2">
    <source>
        <dbReference type="ARBA" id="ARBA00006671"/>
    </source>
</evidence>
<dbReference type="GO" id="GO:0043709">
    <property type="term" value="P:cell adhesion involved in single-species biofilm formation"/>
    <property type="evidence" value="ECO:0007669"/>
    <property type="project" value="TreeGrafter"/>
</dbReference>
<evidence type="ECO:0000313" key="7">
    <source>
        <dbReference type="Proteomes" id="UP000022311"/>
    </source>
</evidence>
<comment type="subcellular location">
    <subcellularLocation>
        <location evidence="1">Fimbrium</location>
    </subcellularLocation>
</comment>
<dbReference type="SUPFAM" id="SSF49401">
    <property type="entry name" value="Bacterial adhesins"/>
    <property type="match status" value="1"/>
</dbReference>
<dbReference type="PANTHER" id="PTHR33420:SF14">
    <property type="entry name" value="TYPE 1 FIMBRIN D-MANNOSE SPECIFIC ADHESIN"/>
    <property type="match status" value="1"/>
</dbReference>
<feature type="chain" id="PRO_5043607189" evidence="4">
    <location>
        <begin position="27"/>
        <end position="201"/>
    </location>
</feature>
<feature type="domain" description="Fimbrial-type adhesion" evidence="5">
    <location>
        <begin position="35"/>
        <end position="200"/>
    </location>
</feature>
<keyword evidence="3" id="KW-0281">Fimbrium</keyword>
<sequence length="201" mass="20290">MGLIMPRHILSLSILSLSVLSGSVIAATNSPGGIISFSGAISDTTCTINGNNSADMSIALDPIISSDAGTTASTVITKNQKAFGLTFSNCAIVGGGTPAGTLKLHFSSSNISPSGLYLMNTTVNENDPAVARNVGFSLSQTGSPTVAIPLNTTFDTQLTAANTTSAAGATLNLIASYYKTNATAASVGALQSNVVYTVSYL</sequence>
<protein>
    <submittedName>
        <fullName evidence="6">Fimbrial protein</fullName>
    </submittedName>
</protein>
<dbReference type="InterPro" id="IPR050263">
    <property type="entry name" value="Bact_Fimbrial_Adh_Pro"/>
</dbReference>
<dbReference type="AlphaFoldDB" id="A0AAV3MAF7"/>
<keyword evidence="4" id="KW-0732">Signal</keyword>
<dbReference type="Pfam" id="PF00419">
    <property type="entry name" value="Fimbrial"/>
    <property type="match status" value="1"/>
</dbReference>
<dbReference type="GO" id="GO:0009289">
    <property type="term" value="C:pilus"/>
    <property type="evidence" value="ECO:0007669"/>
    <property type="project" value="UniProtKB-SubCell"/>
</dbReference>
<organism evidence="6 7">
    <name type="scientific">Providencia alcalifaciens 205/92</name>
    <dbReference type="NCBI Taxonomy" id="1256988"/>
    <lineage>
        <taxon>Bacteria</taxon>
        <taxon>Pseudomonadati</taxon>
        <taxon>Pseudomonadota</taxon>
        <taxon>Gammaproteobacteria</taxon>
        <taxon>Enterobacterales</taxon>
        <taxon>Morganellaceae</taxon>
        <taxon>Providencia</taxon>
    </lineage>
</organism>
<accession>A0AAV3MAF7</accession>
<dbReference type="PANTHER" id="PTHR33420">
    <property type="entry name" value="FIMBRIAL SUBUNIT ELFA-RELATED"/>
    <property type="match status" value="1"/>
</dbReference>
<evidence type="ECO:0000313" key="6">
    <source>
        <dbReference type="EMBL" id="EUD12782.1"/>
    </source>
</evidence>
<feature type="signal peptide" evidence="4">
    <location>
        <begin position="1"/>
        <end position="26"/>
    </location>
</feature>
<gene>
    <name evidence="6" type="ORF">HMPREF1563_2322</name>
</gene>
<reference evidence="6 7" key="1">
    <citation type="submission" date="2014-01" db="EMBL/GenBank/DDBJ databases">
        <authorList>
            <person name="Durkin A.S."/>
            <person name="McCorrison J."/>
            <person name="Torralba M."/>
            <person name="Gillis M."/>
            <person name="Haft D.H."/>
            <person name="Methe B."/>
            <person name="Sutton G."/>
            <person name="Nelson K.E."/>
        </authorList>
    </citation>
    <scope>NUCLEOTIDE SEQUENCE [LARGE SCALE GENOMIC DNA]</scope>
    <source>
        <strain evidence="6 7">205/92</strain>
    </source>
</reference>
<evidence type="ECO:0000256" key="1">
    <source>
        <dbReference type="ARBA" id="ARBA00004561"/>
    </source>
</evidence>
<evidence type="ECO:0000259" key="5">
    <source>
        <dbReference type="Pfam" id="PF00419"/>
    </source>
</evidence>
<dbReference type="Proteomes" id="UP000022311">
    <property type="component" value="Unassembled WGS sequence"/>
</dbReference>
<dbReference type="Gene3D" id="2.60.40.1090">
    <property type="entry name" value="Fimbrial-type adhesion domain"/>
    <property type="match status" value="1"/>
</dbReference>
<dbReference type="EMBL" id="JALD01000005">
    <property type="protein sequence ID" value="EUD12782.1"/>
    <property type="molecule type" value="Genomic_DNA"/>
</dbReference>
<evidence type="ECO:0000256" key="3">
    <source>
        <dbReference type="ARBA" id="ARBA00023263"/>
    </source>
</evidence>
<dbReference type="InterPro" id="IPR036937">
    <property type="entry name" value="Adhesion_dom_fimbrial_sf"/>
</dbReference>
<comment type="similarity">
    <text evidence="2">Belongs to the fimbrial protein family.</text>
</comment>
<comment type="caution">
    <text evidence="6">The sequence shown here is derived from an EMBL/GenBank/DDBJ whole genome shotgun (WGS) entry which is preliminary data.</text>
</comment>
<dbReference type="InterPro" id="IPR000259">
    <property type="entry name" value="Adhesion_dom_fimbrial"/>
</dbReference>